<evidence type="ECO:0000256" key="11">
    <source>
        <dbReference type="ARBA" id="ARBA00023002"/>
    </source>
</evidence>
<evidence type="ECO:0000256" key="13">
    <source>
        <dbReference type="ARBA" id="ARBA00023136"/>
    </source>
</evidence>
<feature type="transmembrane region" description="Helical" evidence="17">
    <location>
        <begin position="192"/>
        <end position="212"/>
    </location>
</feature>
<evidence type="ECO:0000256" key="15">
    <source>
        <dbReference type="ARBA" id="ARBA00051495"/>
    </source>
</evidence>
<keyword evidence="7" id="KW-0256">Endoplasmic reticulum</keyword>
<evidence type="ECO:0000256" key="14">
    <source>
        <dbReference type="ARBA" id="ARBA00023160"/>
    </source>
</evidence>
<feature type="transmembrane region" description="Helical" evidence="17">
    <location>
        <begin position="253"/>
        <end position="273"/>
    </location>
</feature>
<comment type="similarity">
    <text evidence="3">Belongs to the steroid 5-alpha reductase family.</text>
</comment>
<accession>A0A9W7ZRL5</accession>
<evidence type="ECO:0000256" key="2">
    <source>
        <dbReference type="ARBA" id="ARBA00005194"/>
    </source>
</evidence>
<keyword evidence="9" id="KW-0521">NADP</keyword>
<dbReference type="SUPFAM" id="SSF54236">
    <property type="entry name" value="Ubiquitin-like"/>
    <property type="match status" value="1"/>
</dbReference>
<keyword evidence="6 17" id="KW-0812">Transmembrane</keyword>
<evidence type="ECO:0000256" key="3">
    <source>
        <dbReference type="ARBA" id="ARBA00007742"/>
    </source>
</evidence>
<dbReference type="PANTHER" id="PTHR10556">
    <property type="entry name" value="3-OXO-5-ALPHA-STEROID 4-DEHYDROGENASE"/>
    <property type="match status" value="1"/>
</dbReference>
<evidence type="ECO:0000256" key="9">
    <source>
        <dbReference type="ARBA" id="ARBA00022857"/>
    </source>
</evidence>
<dbReference type="SMART" id="SM00213">
    <property type="entry name" value="UBQ"/>
    <property type="match status" value="1"/>
</dbReference>
<gene>
    <name evidence="19" type="primary">TSC13</name>
    <name evidence="19" type="ORF">H4219_005903</name>
</gene>
<keyword evidence="5" id="KW-0444">Lipid biosynthesis</keyword>
<evidence type="ECO:0000259" key="18">
    <source>
        <dbReference type="PROSITE" id="PS50053"/>
    </source>
</evidence>
<evidence type="ECO:0000256" key="17">
    <source>
        <dbReference type="SAM" id="Phobius"/>
    </source>
</evidence>
<evidence type="ECO:0000256" key="6">
    <source>
        <dbReference type="ARBA" id="ARBA00022692"/>
    </source>
</evidence>
<dbReference type="GO" id="GO:0005789">
    <property type="term" value="C:endoplasmic reticulum membrane"/>
    <property type="evidence" value="ECO:0007669"/>
    <property type="project" value="UniProtKB-SubCell"/>
</dbReference>
<dbReference type="Pfam" id="PF02544">
    <property type="entry name" value="Steroid_dh"/>
    <property type="match status" value="1"/>
</dbReference>
<name>A0A9W7ZRL5_9FUNG</name>
<feature type="domain" description="Ubiquitin-like" evidence="18">
    <location>
        <begin position="1"/>
        <end position="72"/>
    </location>
</feature>
<keyword evidence="10 17" id="KW-1133">Transmembrane helix</keyword>
<keyword evidence="11 19" id="KW-0560">Oxidoreductase</keyword>
<keyword evidence="12" id="KW-0443">Lipid metabolism</keyword>
<dbReference type="Gene3D" id="1.20.120.1630">
    <property type="match status" value="1"/>
</dbReference>
<evidence type="ECO:0000256" key="5">
    <source>
        <dbReference type="ARBA" id="ARBA00022516"/>
    </source>
</evidence>
<dbReference type="EMBL" id="JANBPU010000435">
    <property type="protein sequence ID" value="KAJ1911558.1"/>
    <property type="molecule type" value="Genomic_DNA"/>
</dbReference>
<dbReference type="FunFam" id="1.20.120.1630:FF:000010">
    <property type="entry name" value="Steroid alpha reductase family protein"/>
    <property type="match status" value="1"/>
</dbReference>
<feature type="transmembrane region" description="Helical" evidence="17">
    <location>
        <begin position="224"/>
        <end position="241"/>
    </location>
</feature>
<comment type="function">
    <text evidence="16">Catalyzes the last of the four reactions of the long-chain fatty acids elongation cycle. This endoplasmic reticulum-bound enzymatic process, allows the addition of 2 carbons to the chain of long- and very long-chain fatty acids/VLCFAs per cycle. This enzyme reduces the trans-2,3-enoyl-CoA fatty acid intermediate to an acyl-CoA that can be further elongated by entering a new cycle of elongation. Thereby, it participates in the production of VLCFAs of different chain lengths that are involved in multiple biological processes as precursors of membrane lipids and lipid mediators.</text>
</comment>
<evidence type="ECO:0000256" key="4">
    <source>
        <dbReference type="ARBA" id="ARBA00012530"/>
    </source>
</evidence>
<protein>
    <recommendedName>
        <fullName evidence="4">very-long-chain enoyl-CoA reductase</fullName>
        <ecNumber evidence="4">1.3.1.93</ecNumber>
    </recommendedName>
</protein>
<keyword evidence="13 17" id="KW-0472">Membrane</keyword>
<evidence type="ECO:0000256" key="8">
    <source>
        <dbReference type="ARBA" id="ARBA00022832"/>
    </source>
</evidence>
<dbReference type="EC" id="1.3.1.93" evidence="4"/>
<proteinExistence type="inferred from homology"/>
<evidence type="ECO:0000256" key="7">
    <source>
        <dbReference type="ARBA" id="ARBA00022824"/>
    </source>
</evidence>
<sequence length="299" mass="34585">MKVTIKPRSGKPFELDLDAQASVEDLKKSIHKQVPRLYGDRQRLTFGEKKVTLVDGKKLSDYDIKDKDEISLKDLGPQIGWRTVFLVEYFGPILFHYLMYTYADLIHGVTFERSHMQKVAFFLALCHYVKRELETMFVHRFSHGTMPARNIFKNSAHYWILGGVFIAYFIYSPAFGAQTEAGKALSGDTRTLVLGVLFAIAELCNGQVHLILRNLRPAGTRVRKIPYGLGFSFVSCPNYFFETMAWTVFSILTSHWSCWVFTIVATGQMYIWAIKKHKQYRKEFPEYPKSRKAMFPFIS</sequence>
<dbReference type="Proteomes" id="UP001150538">
    <property type="component" value="Unassembled WGS sequence"/>
</dbReference>
<comment type="caution">
    <text evidence="19">The sequence shown here is derived from an EMBL/GenBank/DDBJ whole genome shotgun (WGS) entry which is preliminary data.</text>
</comment>
<reference evidence="19" key="1">
    <citation type="submission" date="2022-07" db="EMBL/GenBank/DDBJ databases">
        <title>Phylogenomic reconstructions and comparative analyses of Kickxellomycotina fungi.</title>
        <authorList>
            <person name="Reynolds N.K."/>
            <person name="Stajich J.E."/>
            <person name="Barry K."/>
            <person name="Grigoriev I.V."/>
            <person name="Crous P."/>
            <person name="Smith M.E."/>
        </authorList>
    </citation>
    <scope>NUCLEOTIDE SEQUENCE</scope>
    <source>
        <strain evidence="19">NBRC 100468</strain>
    </source>
</reference>
<dbReference type="InterPro" id="IPR039357">
    <property type="entry name" value="SRD5A/TECR"/>
</dbReference>
<dbReference type="PANTHER" id="PTHR10556:SF28">
    <property type="entry name" value="VERY-LONG-CHAIN ENOYL-COA REDUCTASE"/>
    <property type="match status" value="1"/>
</dbReference>
<comment type="catalytic activity">
    <reaction evidence="15">
        <text>a very-long-chain 2,3-saturated fatty acyl-CoA + NADP(+) = a very-long-chain (2E)-enoyl-CoA + NADPH + H(+)</text>
        <dbReference type="Rhea" id="RHEA:14473"/>
        <dbReference type="ChEBI" id="CHEBI:15378"/>
        <dbReference type="ChEBI" id="CHEBI:57783"/>
        <dbReference type="ChEBI" id="CHEBI:58349"/>
        <dbReference type="ChEBI" id="CHEBI:83724"/>
        <dbReference type="ChEBI" id="CHEBI:83728"/>
        <dbReference type="EC" id="1.3.1.93"/>
    </reaction>
</comment>
<keyword evidence="20" id="KW-1185">Reference proteome</keyword>
<dbReference type="InterPro" id="IPR000626">
    <property type="entry name" value="Ubiquitin-like_dom"/>
</dbReference>
<dbReference type="PROSITE" id="PS50244">
    <property type="entry name" value="S5A_REDUCTASE"/>
    <property type="match status" value="1"/>
</dbReference>
<dbReference type="GO" id="GO:0102758">
    <property type="term" value="F:very-long-chain enoyl-CoA reductase activity"/>
    <property type="evidence" value="ECO:0007669"/>
    <property type="project" value="UniProtKB-EC"/>
</dbReference>
<dbReference type="InterPro" id="IPR029071">
    <property type="entry name" value="Ubiquitin-like_domsf"/>
</dbReference>
<dbReference type="PROSITE" id="PS50053">
    <property type="entry name" value="UBIQUITIN_2"/>
    <property type="match status" value="1"/>
</dbReference>
<keyword evidence="14" id="KW-0275">Fatty acid biosynthesis</keyword>
<organism evidence="19 20">
    <name type="scientific">Mycoemilia scoparia</name>
    <dbReference type="NCBI Taxonomy" id="417184"/>
    <lineage>
        <taxon>Eukaryota</taxon>
        <taxon>Fungi</taxon>
        <taxon>Fungi incertae sedis</taxon>
        <taxon>Zoopagomycota</taxon>
        <taxon>Kickxellomycotina</taxon>
        <taxon>Kickxellomycetes</taxon>
        <taxon>Kickxellales</taxon>
        <taxon>Kickxellaceae</taxon>
        <taxon>Mycoemilia</taxon>
    </lineage>
</organism>
<keyword evidence="8" id="KW-0276">Fatty acid metabolism</keyword>
<dbReference type="CDD" id="cd01801">
    <property type="entry name" value="Ubl_TECR_like"/>
    <property type="match status" value="1"/>
</dbReference>
<evidence type="ECO:0000256" key="1">
    <source>
        <dbReference type="ARBA" id="ARBA00004477"/>
    </source>
</evidence>
<dbReference type="Pfam" id="PF00240">
    <property type="entry name" value="ubiquitin"/>
    <property type="match status" value="1"/>
</dbReference>
<evidence type="ECO:0000313" key="20">
    <source>
        <dbReference type="Proteomes" id="UP001150538"/>
    </source>
</evidence>
<dbReference type="InterPro" id="IPR001104">
    <property type="entry name" value="3-oxo-5_a-steroid_4-DH_C"/>
</dbReference>
<comment type="subcellular location">
    <subcellularLocation>
        <location evidence="1">Endoplasmic reticulum membrane</location>
        <topology evidence="1">Multi-pass membrane protein</topology>
    </subcellularLocation>
</comment>
<feature type="transmembrane region" description="Helical" evidence="17">
    <location>
        <begin position="156"/>
        <end position="172"/>
    </location>
</feature>
<evidence type="ECO:0000256" key="10">
    <source>
        <dbReference type="ARBA" id="ARBA00022989"/>
    </source>
</evidence>
<dbReference type="OrthoDB" id="540503at2759"/>
<evidence type="ECO:0000256" key="16">
    <source>
        <dbReference type="ARBA" id="ARBA00058640"/>
    </source>
</evidence>
<dbReference type="Gene3D" id="3.10.20.90">
    <property type="entry name" value="Phosphatidylinositol 3-kinase Catalytic Subunit, Chain A, domain 1"/>
    <property type="match status" value="1"/>
</dbReference>
<evidence type="ECO:0000256" key="12">
    <source>
        <dbReference type="ARBA" id="ARBA00023098"/>
    </source>
</evidence>
<comment type="pathway">
    <text evidence="2">Lipid metabolism; fatty acid biosynthesis.</text>
</comment>
<dbReference type="AlphaFoldDB" id="A0A9W7ZRL5"/>
<dbReference type="GO" id="GO:0042761">
    <property type="term" value="P:very long-chain fatty acid biosynthetic process"/>
    <property type="evidence" value="ECO:0007669"/>
    <property type="project" value="TreeGrafter"/>
</dbReference>
<evidence type="ECO:0000313" key="19">
    <source>
        <dbReference type="EMBL" id="KAJ1911558.1"/>
    </source>
</evidence>